<proteinExistence type="predicted"/>
<evidence type="ECO:0000313" key="2">
    <source>
        <dbReference type="EMBL" id="MFC6640507.1"/>
    </source>
</evidence>
<evidence type="ECO:0000256" key="1">
    <source>
        <dbReference type="SAM" id="MobiDB-lite"/>
    </source>
</evidence>
<evidence type="ECO:0000313" key="3">
    <source>
        <dbReference type="Proteomes" id="UP001596403"/>
    </source>
</evidence>
<feature type="region of interest" description="Disordered" evidence="1">
    <location>
        <begin position="1"/>
        <end position="28"/>
    </location>
</feature>
<dbReference type="Proteomes" id="UP001596403">
    <property type="component" value="Unassembled WGS sequence"/>
</dbReference>
<sequence>MPADTDQSPAARRRDRKTPKPDRIPTEAEMIDAAERQSGFWCCARWRPTFGPRICLG</sequence>
<comment type="caution">
    <text evidence="2">The sequence shown here is derived from an EMBL/GenBank/DDBJ whole genome shotgun (WGS) entry which is preliminary data.</text>
</comment>
<dbReference type="EMBL" id="JBHSWA010000001">
    <property type="protein sequence ID" value="MFC6640507.1"/>
    <property type="molecule type" value="Genomic_DNA"/>
</dbReference>
<organism evidence="2 3">
    <name type="scientific">Sulfitobacter profundi</name>
    <dbReference type="NCBI Taxonomy" id="2679961"/>
    <lineage>
        <taxon>Bacteria</taxon>
        <taxon>Pseudomonadati</taxon>
        <taxon>Pseudomonadota</taxon>
        <taxon>Alphaproteobacteria</taxon>
        <taxon>Rhodobacterales</taxon>
        <taxon>Roseobacteraceae</taxon>
        <taxon>Sulfitobacter</taxon>
    </lineage>
</organism>
<protein>
    <submittedName>
        <fullName evidence="2">Uncharacterized protein</fullName>
    </submittedName>
</protein>
<keyword evidence="3" id="KW-1185">Reference proteome</keyword>
<gene>
    <name evidence="2" type="ORF">ACFQAU_00850</name>
</gene>
<dbReference type="RefSeq" id="WP_386279860.1">
    <property type="nucleotide sequence ID" value="NZ_JBHSWA010000001.1"/>
</dbReference>
<accession>A0ABW1YX13</accession>
<reference evidence="3" key="1">
    <citation type="journal article" date="2019" name="Int. J. Syst. Evol. Microbiol.">
        <title>The Global Catalogue of Microorganisms (GCM) 10K type strain sequencing project: providing services to taxonomists for standard genome sequencing and annotation.</title>
        <authorList>
            <consortium name="The Broad Institute Genomics Platform"/>
            <consortium name="The Broad Institute Genome Sequencing Center for Infectious Disease"/>
            <person name="Wu L."/>
            <person name="Ma J."/>
        </authorList>
    </citation>
    <scope>NUCLEOTIDE SEQUENCE [LARGE SCALE GENOMIC DNA]</scope>
    <source>
        <strain evidence="3">NBRC 111368</strain>
    </source>
</reference>
<name>A0ABW1YX13_9RHOB</name>